<dbReference type="AlphaFoldDB" id="A0A8H7F7Z0"/>
<gene>
    <name evidence="2" type="ORF">Agabi119p4_1783</name>
</gene>
<reference evidence="2 3" key="1">
    <citation type="journal article" name="Sci. Rep.">
        <title>Telomere-to-telomere assembled and centromere annotated genomes of the two main subspecies of the button mushroom Agaricus bisporus reveal especially polymorphic chromosome ends.</title>
        <authorList>
            <person name="Sonnenberg A.S.M."/>
            <person name="Sedaghat-Telgerd N."/>
            <person name="Lavrijssen B."/>
            <person name="Ohm R.A."/>
            <person name="Hendrickx P.M."/>
            <person name="Scholtmeijer K."/>
            <person name="Baars J.J.P."/>
            <person name="van Peer A."/>
        </authorList>
    </citation>
    <scope>NUCLEOTIDE SEQUENCE [LARGE SCALE GENOMIC DNA]</scope>
    <source>
        <strain evidence="2 3">H119_p4</strain>
    </source>
</reference>
<dbReference type="PANTHER" id="PTHR33606:SF3">
    <property type="entry name" value="PROTEIN YCII"/>
    <property type="match status" value="1"/>
</dbReference>
<dbReference type="InterPro" id="IPR011008">
    <property type="entry name" value="Dimeric_a/b-barrel"/>
</dbReference>
<dbReference type="PANTHER" id="PTHR33606">
    <property type="entry name" value="PROTEIN YCII"/>
    <property type="match status" value="1"/>
</dbReference>
<evidence type="ECO:0000313" key="3">
    <source>
        <dbReference type="Proteomes" id="UP000629468"/>
    </source>
</evidence>
<dbReference type="Pfam" id="PF03795">
    <property type="entry name" value="YCII"/>
    <property type="match status" value="1"/>
</dbReference>
<sequence>MANTRPRFFIYAPDNTEEGTLEKRLSVRAKHLETATANFGSGFVRVAGALVTPESIASPDAPKKMVGSAFICEAEHIDQVWEMLKKDIYYTSGVWDVEKIVVLPYMIATPFNI</sequence>
<dbReference type="Gene3D" id="3.30.70.1060">
    <property type="entry name" value="Dimeric alpha+beta barrel"/>
    <property type="match status" value="1"/>
</dbReference>
<dbReference type="SUPFAM" id="SSF54909">
    <property type="entry name" value="Dimeric alpha+beta barrel"/>
    <property type="match status" value="1"/>
</dbReference>
<dbReference type="EMBL" id="JABXXO010000003">
    <property type="protein sequence ID" value="KAF7782407.1"/>
    <property type="molecule type" value="Genomic_DNA"/>
</dbReference>
<dbReference type="InterPro" id="IPR051807">
    <property type="entry name" value="Sec-metab_biosynth-assoc"/>
</dbReference>
<organism evidence="2 3">
    <name type="scientific">Agaricus bisporus var. burnettii</name>
    <dbReference type="NCBI Taxonomy" id="192524"/>
    <lineage>
        <taxon>Eukaryota</taxon>
        <taxon>Fungi</taxon>
        <taxon>Dikarya</taxon>
        <taxon>Basidiomycota</taxon>
        <taxon>Agaricomycotina</taxon>
        <taxon>Agaricomycetes</taxon>
        <taxon>Agaricomycetidae</taxon>
        <taxon>Agaricales</taxon>
        <taxon>Agaricineae</taxon>
        <taxon>Agaricaceae</taxon>
        <taxon>Agaricus</taxon>
    </lineage>
</organism>
<proteinExistence type="predicted"/>
<evidence type="ECO:0000313" key="2">
    <source>
        <dbReference type="EMBL" id="KAF7782407.1"/>
    </source>
</evidence>
<evidence type="ECO:0000259" key="1">
    <source>
        <dbReference type="Pfam" id="PF03795"/>
    </source>
</evidence>
<dbReference type="InterPro" id="IPR005545">
    <property type="entry name" value="YCII"/>
</dbReference>
<comment type="caution">
    <text evidence="2">The sequence shown here is derived from an EMBL/GenBank/DDBJ whole genome shotgun (WGS) entry which is preliminary data.</text>
</comment>
<feature type="domain" description="YCII-related" evidence="1">
    <location>
        <begin position="16"/>
        <end position="101"/>
    </location>
</feature>
<protein>
    <recommendedName>
        <fullName evidence="1">YCII-related domain-containing protein</fullName>
    </recommendedName>
</protein>
<accession>A0A8H7F7Z0</accession>
<dbReference type="Proteomes" id="UP000629468">
    <property type="component" value="Unassembled WGS sequence"/>
</dbReference>
<name>A0A8H7F7Z0_AGABI</name>